<name>A0A3A9K7J2_9BACI</name>
<protein>
    <submittedName>
        <fullName evidence="2">Uncharacterized protein</fullName>
    </submittedName>
</protein>
<dbReference type="AlphaFoldDB" id="A0A3A9K7J2"/>
<organism evidence="2 3">
    <name type="scientific">Salipaludibacillus neizhouensis</name>
    <dbReference type="NCBI Taxonomy" id="885475"/>
    <lineage>
        <taxon>Bacteria</taxon>
        <taxon>Bacillati</taxon>
        <taxon>Bacillota</taxon>
        <taxon>Bacilli</taxon>
        <taxon>Bacillales</taxon>
        <taxon>Bacillaceae</taxon>
    </lineage>
</organism>
<gene>
    <name evidence="2" type="ORF">CR203_08815</name>
</gene>
<dbReference type="Proteomes" id="UP000281498">
    <property type="component" value="Unassembled WGS sequence"/>
</dbReference>
<proteinExistence type="predicted"/>
<accession>A0A3A9K7J2</accession>
<dbReference type="OrthoDB" id="1675670at2"/>
<comment type="caution">
    <text evidence="2">The sequence shown here is derived from an EMBL/GenBank/DDBJ whole genome shotgun (WGS) entry which is preliminary data.</text>
</comment>
<dbReference type="InterPro" id="IPR012347">
    <property type="entry name" value="Ferritin-like"/>
</dbReference>
<dbReference type="RefSeq" id="WP_110935388.1">
    <property type="nucleotide sequence ID" value="NZ_KZ614146.1"/>
</dbReference>
<dbReference type="EMBL" id="PDOE01000003">
    <property type="protein sequence ID" value="RKL67448.1"/>
    <property type="molecule type" value="Genomic_DNA"/>
</dbReference>
<evidence type="ECO:0000313" key="2">
    <source>
        <dbReference type="EMBL" id="RKL67448.1"/>
    </source>
</evidence>
<sequence>MNSEQGGNSTEEKMKEHQQHKSLVASELGDLFANYIGDSLFCCVYEHHLEVVEDSEVKEFLTIALKNSKKHLESIKEIYSKENIPLPVGFGEQDIRRKVPRLFSDLFMVFYVTEMGREALITYGSALSTSFRQDVISHFEMCIKDSIEIYKQGQFLLLSKGMNISPAAIPYPKKVDFVEKESFISAIAGKNRALTAMEIKQLQINLNTNTLGKSLMVAFSQIAESEELRKYFHEGSKLAEKQIIELSKTFQDDSLPSPKLMDAHITDSTISPFSDKLLLFHTVLANGSAIQNYGLAVSTILRHDIHLQFAGLTVGIAKYVNDGTKLMIKKGWLEEPPTSADRDKLSKMSHGNQPVE</sequence>
<dbReference type="Pfam" id="PF11553">
    <property type="entry name" value="DUF3231"/>
    <property type="match status" value="2"/>
</dbReference>
<reference evidence="2 3" key="1">
    <citation type="submission" date="2017-10" db="EMBL/GenBank/DDBJ databases">
        <title>Bacillus sp. nov., a halophilic bacterium isolated from a Keqin Lake.</title>
        <authorList>
            <person name="Wang H."/>
        </authorList>
    </citation>
    <scope>NUCLEOTIDE SEQUENCE [LARGE SCALE GENOMIC DNA]</scope>
    <source>
        <strain evidence="2 3">KCTC 13187</strain>
    </source>
</reference>
<evidence type="ECO:0000313" key="3">
    <source>
        <dbReference type="Proteomes" id="UP000281498"/>
    </source>
</evidence>
<dbReference type="Gene3D" id="1.20.1260.10">
    <property type="match status" value="2"/>
</dbReference>
<keyword evidence="3" id="KW-1185">Reference proteome</keyword>
<dbReference type="InterPro" id="IPR021617">
    <property type="entry name" value="DUF3231"/>
</dbReference>
<evidence type="ECO:0000256" key="1">
    <source>
        <dbReference type="SAM" id="MobiDB-lite"/>
    </source>
</evidence>
<feature type="region of interest" description="Disordered" evidence="1">
    <location>
        <begin position="336"/>
        <end position="356"/>
    </location>
</feature>